<evidence type="ECO:0000259" key="2">
    <source>
        <dbReference type="PROSITE" id="PS51186"/>
    </source>
</evidence>
<dbReference type="Proteomes" id="UP000319257">
    <property type="component" value="Unassembled WGS sequence"/>
</dbReference>
<dbReference type="PANTHER" id="PTHR43792:SF1">
    <property type="entry name" value="N-ACETYLTRANSFERASE DOMAIN-CONTAINING PROTEIN"/>
    <property type="match status" value="1"/>
</dbReference>
<accession>A0A507AJB2</accession>
<dbReference type="RefSeq" id="XP_030992086.1">
    <property type="nucleotide sequence ID" value="XM_031143673.1"/>
</dbReference>
<sequence>MASSASSKPARVSVKTTLPARPLPPNSSRLAATSDRLLIRALVPEDLQSLHVLRTQPEVMATTPQLRVDNSLEETKPWLDRFLPPNDEATFHFAICVKETGEMIGIGGCHGFTSIFGWPVIGYMFRKEFWGQGVATEFLHTWLGMWCKLPREEVEIDVDPRTVSDGDGLVPEQVTALTILDNVGSQRVLEKCGFENFATWLEPDLRNPEVDVLILGFRHSPSKESEI</sequence>
<gene>
    <name evidence="3" type="ORF">E0L32_008780</name>
</gene>
<feature type="domain" description="N-acetyltransferase" evidence="2">
    <location>
        <begin position="37"/>
        <end position="220"/>
    </location>
</feature>
<dbReference type="PROSITE" id="PS51186">
    <property type="entry name" value="GNAT"/>
    <property type="match status" value="1"/>
</dbReference>
<dbReference type="GeneID" id="41976227"/>
<reference evidence="3 4" key="1">
    <citation type="submission" date="2019-06" db="EMBL/GenBank/DDBJ databases">
        <title>Draft genome sequence of the filamentous fungus Phialemoniopsis curvata isolated from diesel fuel.</title>
        <authorList>
            <person name="Varaljay V.A."/>
            <person name="Lyon W.J."/>
            <person name="Crouch A.L."/>
            <person name="Drake C.E."/>
            <person name="Hollomon J.M."/>
            <person name="Nadeau L.J."/>
            <person name="Nunn H.S."/>
            <person name="Stevenson B.S."/>
            <person name="Bojanowski C.L."/>
            <person name="Crookes-Goodson W.J."/>
        </authorList>
    </citation>
    <scope>NUCLEOTIDE SEQUENCE [LARGE SCALE GENOMIC DNA]</scope>
    <source>
        <strain evidence="3 4">D216</strain>
    </source>
</reference>
<organism evidence="3 4">
    <name type="scientific">Thyridium curvatum</name>
    <dbReference type="NCBI Taxonomy" id="1093900"/>
    <lineage>
        <taxon>Eukaryota</taxon>
        <taxon>Fungi</taxon>
        <taxon>Dikarya</taxon>
        <taxon>Ascomycota</taxon>
        <taxon>Pezizomycotina</taxon>
        <taxon>Sordariomycetes</taxon>
        <taxon>Sordariomycetidae</taxon>
        <taxon>Thyridiales</taxon>
        <taxon>Thyridiaceae</taxon>
        <taxon>Thyridium</taxon>
    </lineage>
</organism>
<dbReference type="AlphaFoldDB" id="A0A507AJB2"/>
<dbReference type="OrthoDB" id="4072826at2759"/>
<dbReference type="InterPro" id="IPR016181">
    <property type="entry name" value="Acyl_CoA_acyltransferase"/>
</dbReference>
<dbReference type="EMBL" id="SKBQ01000059">
    <property type="protein sequence ID" value="TPX10375.1"/>
    <property type="molecule type" value="Genomic_DNA"/>
</dbReference>
<name>A0A507AJB2_9PEZI</name>
<proteinExistence type="predicted"/>
<dbReference type="SUPFAM" id="SSF55729">
    <property type="entry name" value="Acyl-CoA N-acyltransferases (Nat)"/>
    <property type="match status" value="1"/>
</dbReference>
<keyword evidence="4" id="KW-1185">Reference proteome</keyword>
<dbReference type="PANTHER" id="PTHR43792">
    <property type="entry name" value="GNAT FAMILY, PUTATIVE (AFU_ORTHOLOGUE AFUA_3G00765)-RELATED-RELATED"/>
    <property type="match status" value="1"/>
</dbReference>
<dbReference type="InParanoid" id="A0A507AJB2"/>
<dbReference type="InterPro" id="IPR051531">
    <property type="entry name" value="N-acetyltransferase"/>
</dbReference>
<dbReference type="Pfam" id="PF13302">
    <property type="entry name" value="Acetyltransf_3"/>
    <property type="match status" value="1"/>
</dbReference>
<comment type="caution">
    <text evidence="3">The sequence shown here is derived from an EMBL/GenBank/DDBJ whole genome shotgun (WGS) entry which is preliminary data.</text>
</comment>
<evidence type="ECO:0000313" key="4">
    <source>
        <dbReference type="Proteomes" id="UP000319257"/>
    </source>
</evidence>
<dbReference type="Gene3D" id="3.40.630.30">
    <property type="match status" value="1"/>
</dbReference>
<feature type="region of interest" description="Disordered" evidence="1">
    <location>
        <begin position="1"/>
        <end position="29"/>
    </location>
</feature>
<protein>
    <recommendedName>
        <fullName evidence="2">N-acetyltransferase domain-containing protein</fullName>
    </recommendedName>
</protein>
<evidence type="ECO:0000256" key="1">
    <source>
        <dbReference type="SAM" id="MobiDB-lite"/>
    </source>
</evidence>
<evidence type="ECO:0000313" key="3">
    <source>
        <dbReference type="EMBL" id="TPX10375.1"/>
    </source>
</evidence>
<dbReference type="GO" id="GO:0016747">
    <property type="term" value="F:acyltransferase activity, transferring groups other than amino-acyl groups"/>
    <property type="evidence" value="ECO:0007669"/>
    <property type="project" value="InterPro"/>
</dbReference>
<dbReference type="InterPro" id="IPR000182">
    <property type="entry name" value="GNAT_dom"/>
</dbReference>